<feature type="transmembrane region" description="Helical" evidence="18">
    <location>
        <begin position="12"/>
        <end position="32"/>
    </location>
</feature>
<evidence type="ECO:0000256" key="15">
    <source>
        <dbReference type="ARBA" id="ARBA00048586"/>
    </source>
</evidence>
<evidence type="ECO:0000313" key="19">
    <source>
        <dbReference type="EMBL" id="PSR35500.1"/>
    </source>
</evidence>
<dbReference type="PIRSF" id="PIRSF000847">
    <property type="entry name" value="Phos_ph_gly_syn"/>
    <property type="match status" value="1"/>
</dbReference>
<dbReference type="EMBL" id="PXYW01000001">
    <property type="protein sequence ID" value="PSR35500.1"/>
    <property type="molecule type" value="Genomic_DNA"/>
</dbReference>
<evidence type="ECO:0000256" key="2">
    <source>
        <dbReference type="ARBA" id="ARBA00004141"/>
    </source>
</evidence>
<dbReference type="InterPro" id="IPR050324">
    <property type="entry name" value="CDP-alcohol_PTase-I"/>
</dbReference>
<dbReference type="Pfam" id="PF01066">
    <property type="entry name" value="CDP-OH_P_transf"/>
    <property type="match status" value="1"/>
</dbReference>
<comment type="subcellular location">
    <subcellularLocation>
        <location evidence="2">Membrane</location>
        <topology evidence="2">Multi-pass membrane protein</topology>
    </subcellularLocation>
</comment>
<comment type="pathway">
    <text evidence="3">Phospholipid metabolism; phosphatidylglycerol biosynthesis; phosphatidylglycerol from CDP-diacylglycerol: step 1/2.</text>
</comment>
<evidence type="ECO:0000256" key="18">
    <source>
        <dbReference type="SAM" id="Phobius"/>
    </source>
</evidence>
<dbReference type="InterPro" id="IPR000462">
    <property type="entry name" value="CDP-OH_P_trans"/>
</dbReference>
<keyword evidence="10 18" id="KW-1133">Transmembrane helix</keyword>
<keyword evidence="11" id="KW-0443">Lipid metabolism</keyword>
<name>A0A2T2XLZ0_9FIRM</name>
<dbReference type="InterPro" id="IPR043130">
    <property type="entry name" value="CDP-OH_PTrfase_TM_dom"/>
</dbReference>
<keyword evidence="8 17" id="KW-0808">Transferase</keyword>
<evidence type="ECO:0000256" key="9">
    <source>
        <dbReference type="ARBA" id="ARBA00022692"/>
    </source>
</evidence>
<evidence type="ECO:0000256" key="16">
    <source>
        <dbReference type="NCBIfam" id="TIGR00560"/>
    </source>
</evidence>
<evidence type="ECO:0000256" key="1">
    <source>
        <dbReference type="ARBA" id="ARBA00003973"/>
    </source>
</evidence>
<dbReference type="GO" id="GO:0016020">
    <property type="term" value="C:membrane"/>
    <property type="evidence" value="ECO:0007669"/>
    <property type="project" value="UniProtKB-SubCell"/>
</dbReference>
<proteinExistence type="inferred from homology"/>
<keyword evidence="9 18" id="KW-0812">Transmembrane</keyword>
<dbReference type="NCBIfam" id="TIGR00560">
    <property type="entry name" value="pgsA"/>
    <property type="match status" value="1"/>
</dbReference>
<evidence type="ECO:0000256" key="7">
    <source>
        <dbReference type="ARBA" id="ARBA00022516"/>
    </source>
</evidence>
<dbReference type="GO" id="GO:0008444">
    <property type="term" value="F:CDP-diacylglycerol-glycerol-3-phosphate 3-phosphatidyltransferase activity"/>
    <property type="evidence" value="ECO:0007669"/>
    <property type="project" value="UniProtKB-UniRule"/>
</dbReference>
<organism evidence="19 20">
    <name type="scientific">Sulfobacillus benefaciens</name>
    <dbReference type="NCBI Taxonomy" id="453960"/>
    <lineage>
        <taxon>Bacteria</taxon>
        <taxon>Bacillati</taxon>
        <taxon>Bacillota</taxon>
        <taxon>Clostridia</taxon>
        <taxon>Eubacteriales</taxon>
        <taxon>Clostridiales Family XVII. Incertae Sedis</taxon>
        <taxon>Sulfobacillus</taxon>
    </lineage>
</organism>
<reference evidence="19 20" key="1">
    <citation type="journal article" date="2014" name="BMC Genomics">
        <title>Comparison of environmental and isolate Sulfobacillus genomes reveals diverse carbon, sulfur, nitrogen, and hydrogen metabolisms.</title>
        <authorList>
            <person name="Justice N.B."/>
            <person name="Norman A."/>
            <person name="Brown C.T."/>
            <person name="Singh A."/>
            <person name="Thomas B.C."/>
            <person name="Banfield J.F."/>
        </authorList>
    </citation>
    <scope>NUCLEOTIDE SEQUENCE [LARGE SCALE GENOMIC DNA]</scope>
    <source>
        <strain evidence="19">AMDSBA4</strain>
    </source>
</reference>
<comment type="catalytic activity">
    <reaction evidence="15">
        <text>a CDP-1,2-diacyl-sn-glycerol + sn-glycerol 3-phosphate = a 1,2-diacyl-sn-glycero-3-phospho-(1'-sn-glycero-3'-phosphate) + CMP + H(+)</text>
        <dbReference type="Rhea" id="RHEA:12593"/>
        <dbReference type="ChEBI" id="CHEBI:15378"/>
        <dbReference type="ChEBI" id="CHEBI:57597"/>
        <dbReference type="ChEBI" id="CHEBI:58332"/>
        <dbReference type="ChEBI" id="CHEBI:60110"/>
        <dbReference type="ChEBI" id="CHEBI:60377"/>
        <dbReference type="EC" id="2.7.8.5"/>
    </reaction>
</comment>
<dbReference type="GO" id="GO:0006655">
    <property type="term" value="P:phosphatidylglycerol biosynthetic process"/>
    <property type="evidence" value="ECO:0007669"/>
    <property type="project" value="UniProtKB-UniPathway"/>
</dbReference>
<dbReference type="PANTHER" id="PTHR14269">
    <property type="entry name" value="CDP-DIACYLGLYCEROL--GLYCEROL-3-PHOSPHATE 3-PHOSPHATIDYLTRANSFERASE-RELATED"/>
    <property type="match status" value="1"/>
</dbReference>
<dbReference type="Proteomes" id="UP000242972">
    <property type="component" value="Unassembled WGS sequence"/>
</dbReference>
<dbReference type="AlphaFoldDB" id="A0A2T2XLZ0"/>
<dbReference type="PROSITE" id="PS00379">
    <property type="entry name" value="CDP_ALCOHOL_P_TRANSF"/>
    <property type="match status" value="1"/>
</dbReference>
<dbReference type="UniPathway" id="UPA00084">
    <property type="reaction ID" value="UER00503"/>
</dbReference>
<evidence type="ECO:0000256" key="4">
    <source>
        <dbReference type="ARBA" id="ARBA00010441"/>
    </source>
</evidence>
<comment type="function">
    <text evidence="1">This protein catalyzes the committed step to the synthesis of the acidic phospholipids.</text>
</comment>
<dbReference type="InterPro" id="IPR004570">
    <property type="entry name" value="Phosphatidylglycerol_P_synth"/>
</dbReference>
<evidence type="ECO:0000256" key="14">
    <source>
        <dbReference type="ARBA" id="ARBA00023264"/>
    </source>
</evidence>
<dbReference type="InterPro" id="IPR048254">
    <property type="entry name" value="CDP_ALCOHOL_P_TRANSF_CS"/>
</dbReference>
<evidence type="ECO:0000256" key="3">
    <source>
        <dbReference type="ARBA" id="ARBA00005042"/>
    </source>
</evidence>
<evidence type="ECO:0000256" key="13">
    <source>
        <dbReference type="ARBA" id="ARBA00023209"/>
    </source>
</evidence>
<keyword evidence="12 18" id="KW-0472">Membrane</keyword>
<protein>
    <recommendedName>
        <fullName evidence="6 16">CDP-diacylglycerol--glycerol-3-phosphate 3-phosphatidyltransferase</fullName>
        <ecNumber evidence="5 16">2.7.8.5</ecNumber>
    </recommendedName>
</protein>
<feature type="transmembrane region" description="Helical" evidence="18">
    <location>
        <begin position="38"/>
        <end position="57"/>
    </location>
</feature>
<comment type="caution">
    <text evidence="19">The sequence shown here is derived from an EMBL/GenBank/DDBJ whole genome shotgun (WGS) entry which is preliminary data.</text>
</comment>
<dbReference type="EC" id="2.7.8.5" evidence="5 16"/>
<evidence type="ECO:0000256" key="6">
    <source>
        <dbReference type="ARBA" id="ARBA00014944"/>
    </source>
</evidence>
<evidence type="ECO:0000256" key="17">
    <source>
        <dbReference type="RuleBase" id="RU003750"/>
    </source>
</evidence>
<dbReference type="PANTHER" id="PTHR14269:SF62">
    <property type="entry name" value="CDP-DIACYLGLYCEROL--GLYCEROL-3-PHOSPHATE 3-PHOSPHATIDYLTRANSFERASE 1, CHLOROPLASTIC"/>
    <property type="match status" value="1"/>
</dbReference>
<sequence>MYWRRLWNNPADTLTVLRVILAPVVAAFWLSASSSLRWWGLSVFVVAGFTDLFDGIVARHTKHTTQFGAYLDPLADKILVLGTGLALVSAHRLAVWILFLILIRELAVTGLRSILPRDQYMPASYAAKWKTTVQLIALGASSVLVGTIPDIFWALALALTLWTGFEYFYQHWPR</sequence>
<gene>
    <name evidence="19" type="primary">pgsA</name>
    <name evidence="19" type="ORF">C7B46_00470</name>
</gene>
<evidence type="ECO:0000256" key="8">
    <source>
        <dbReference type="ARBA" id="ARBA00022679"/>
    </source>
</evidence>
<evidence type="ECO:0000256" key="5">
    <source>
        <dbReference type="ARBA" id="ARBA00013170"/>
    </source>
</evidence>
<evidence type="ECO:0000313" key="20">
    <source>
        <dbReference type="Proteomes" id="UP000242972"/>
    </source>
</evidence>
<keyword evidence="13" id="KW-0594">Phospholipid biosynthesis</keyword>
<evidence type="ECO:0000256" key="12">
    <source>
        <dbReference type="ARBA" id="ARBA00023136"/>
    </source>
</evidence>
<evidence type="ECO:0000256" key="11">
    <source>
        <dbReference type="ARBA" id="ARBA00023098"/>
    </source>
</evidence>
<keyword evidence="7" id="KW-0444">Lipid biosynthesis</keyword>
<evidence type="ECO:0000256" key="10">
    <source>
        <dbReference type="ARBA" id="ARBA00022989"/>
    </source>
</evidence>
<dbReference type="Gene3D" id="1.20.120.1760">
    <property type="match status" value="1"/>
</dbReference>
<feature type="transmembrane region" description="Helical" evidence="18">
    <location>
        <begin position="78"/>
        <end position="103"/>
    </location>
</feature>
<accession>A0A2T2XLZ0</accession>
<comment type="similarity">
    <text evidence="4 17">Belongs to the CDP-alcohol phosphatidyltransferase class-I family.</text>
</comment>
<keyword evidence="14" id="KW-1208">Phospholipid metabolism</keyword>